<evidence type="ECO:0000313" key="4">
    <source>
        <dbReference type="Proteomes" id="UP000604661"/>
    </source>
</evidence>
<dbReference type="Pfam" id="PF03473">
    <property type="entry name" value="MOSC"/>
    <property type="match status" value="1"/>
</dbReference>
<dbReference type="RefSeq" id="WP_190892323.1">
    <property type="nucleotide sequence ID" value="NZ_JACJTE010000008.1"/>
</dbReference>
<name>A0ABR8EU63_NOSLI</name>
<dbReference type="SUPFAM" id="SSF50800">
    <property type="entry name" value="PK beta-barrel domain-like"/>
    <property type="match status" value="1"/>
</dbReference>
<comment type="caution">
    <text evidence="3">The sequence shown here is derived from an EMBL/GenBank/DDBJ whole genome shotgun (WGS) entry which is preliminary data.</text>
</comment>
<accession>A0ABR8EU63</accession>
<reference evidence="3 4" key="1">
    <citation type="journal article" date="2020" name="ISME J.">
        <title>Comparative genomics reveals insights into cyanobacterial evolution and habitat adaptation.</title>
        <authorList>
            <person name="Chen M.Y."/>
            <person name="Teng W.K."/>
            <person name="Zhao L."/>
            <person name="Hu C.X."/>
            <person name="Zhou Y.K."/>
            <person name="Han B.P."/>
            <person name="Song L.R."/>
            <person name="Shu W.S."/>
        </authorList>
    </citation>
    <scope>NUCLEOTIDE SEQUENCE [LARGE SCALE GENOMIC DNA]</scope>
    <source>
        <strain evidence="3 4">FACHB-391</strain>
    </source>
</reference>
<proteinExistence type="predicted"/>
<evidence type="ECO:0000313" key="3">
    <source>
        <dbReference type="EMBL" id="MBD2561136.1"/>
    </source>
</evidence>
<dbReference type="InterPro" id="IPR011037">
    <property type="entry name" value="Pyrv_Knase-like_insert_dom_sf"/>
</dbReference>
<dbReference type="InterPro" id="IPR005302">
    <property type="entry name" value="MoCF_Sase_C"/>
</dbReference>
<dbReference type="PROSITE" id="PS51340">
    <property type="entry name" value="MOSC"/>
    <property type="match status" value="1"/>
</dbReference>
<dbReference type="Proteomes" id="UP000604661">
    <property type="component" value="Unassembled WGS sequence"/>
</dbReference>
<sequence>MALSITHLFAKVKPGSAMVELKTLNLKVGHGIEGDINADSISPRQVLIVRYEDILDLSIKAGELRENIVVKGIEFNNFIPGSLLIFESGAAIRLIFHCEPCKRIAHLVESLKSIQGKRGILGVVIKSGKIQVGTNFQIQAHKFSALSENPYERFLNFIIKIPSGKVVTYKQIIKGIGVDNSYLRAIPAYLKKTSAADFPLHRILDSKGYLITYVSQQKSKLETEGVQVLSETVLLSNLSKSFVDVKYYLWEDETIYLE</sequence>
<evidence type="ECO:0000259" key="2">
    <source>
        <dbReference type="PROSITE" id="PS51340"/>
    </source>
</evidence>
<dbReference type="CDD" id="cd06445">
    <property type="entry name" value="ATase"/>
    <property type="match status" value="1"/>
</dbReference>
<dbReference type="InterPro" id="IPR036388">
    <property type="entry name" value="WH-like_DNA-bd_sf"/>
</dbReference>
<dbReference type="InterPro" id="IPR036217">
    <property type="entry name" value="MethylDNA_cys_MeTrfase_DNAb"/>
</dbReference>
<evidence type="ECO:0000256" key="1">
    <source>
        <dbReference type="ARBA" id="ARBA00022763"/>
    </source>
</evidence>
<keyword evidence="1" id="KW-0227">DNA damage</keyword>
<dbReference type="InterPro" id="IPR014048">
    <property type="entry name" value="MethylDNA_cys_MeTrfase_DNA-bd"/>
</dbReference>
<dbReference type="SUPFAM" id="SSF46767">
    <property type="entry name" value="Methylated DNA-protein cysteine methyltransferase, C-terminal domain"/>
    <property type="match status" value="1"/>
</dbReference>
<protein>
    <submittedName>
        <fullName evidence="3">MGMT family protein</fullName>
    </submittedName>
</protein>
<dbReference type="EMBL" id="JACJTE010000008">
    <property type="protein sequence ID" value="MBD2561136.1"/>
    <property type="molecule type" value="Genomic_DNA"/>
</dbReference>
<keyword evidence="4" id="KW-1185">Reference proteome</keyword>
<organism evidence="3 4">
    <name type="scientific">Nostoc linckia FACHB-391</name>
    <dbReference type="NCBI Taxonomy" id="2692906"/>
    <lineage>
        <taxon>Bacteria</taxon>
        <taxon>Bacillati</taxon>
        <taxon>Cyanobacteriota</taxon>
        <taxon>Cyanophyceae</taxon>
        <taxon>Nostocales</taxon>
        <taxon>Nostocaceae</taxon>
        <taxon>Nostoc</taxon>
    </lineage>
</organism>
<dbReference type="Gene3D" id="2.40.33.20">
    <property type="entry name" value="PK beta-barrel domain-like"/>
    <property type="match status" value="1"/>
</dbReference>
<dbReference type="Gene3D" id="1.10.10.10">
    <property type="entry name" value="Winged helix-like DNA-binding domain superfamily/Winged helix DNA-binding domain"/>
    <property type="match status" value="1"/>
</dbReference>
<gene>
    <name evidence="3" type="ORF">H6G95_11005</name>
</gene>
<dbReference type="Pfam" id="PF01035">
    <property type="entry name" value="DNA_binding_1"/>
    <property type="match status" value="1"/>
</dbReference>
<feature type="domain" description="MOSC" evidence="2">
    <location>
        <begin position="11"/>
        <end position="139"/>
    </location>
</feature>